<organism evidence="2 3">
    <name type="scientific">Albibacterium bauzanense</name>
    <dbReference type="NCBI Taxonomy" id="653929"/>
    <lineage>
        <taxon>Bacteria</taxon>
        <taxon>Pseudomonadati</taxon>
        <taxon>Bacteroidota</taxon>
        <taxon>Sphingobacteriia</taxon>
        <taxon>Sphingobacteriales</taxon>
        <taxon>Sphingobacteriaceae</taxon>
        <taxon>Albibacterium</taxon>
    </lineage>
</organism>
<reference evidence="2 3" key="1">
    <citation type="submission" date="2019-03" db="EMBL/GenBank/DDBJ databases">
        <title>Genomic Encyclopedia of Archaeal and Bacterial Type Strains, Phase II (KMG-II): from individual species to whole genera.</title>
        <authorList>
            <person name="Goeker M."/>
        </authorList>
    </citation>
    <scope>NUCLEOTIDE SEQUENCE [LARGE SCALE GENOMIC DNA]</scope>
    <source>
        <strain evidence="2 3">DSM 22554</strain>
    </source>
</reference>
<dbReference type="Gene3D" id="3.40.50.920">
    <property type="match status" value="1"/>
</dbReference>
<evidence type="ECO:0000313" key="3">
    <source>
        <dbReference type="Proteomes" id="UP000294616"/>
    </source>
</evidence>
<dbReference type="EMBL" id="SMGO01000001">
    <property type="protein sequence ID" value="TCK85879.1"/>
    <property type="molecule type" value="Genomic_DNA"/>
</dbReference>
<evidence type="ECO:0000313" key="1">
    <source>
        <dbReference type="EMBL" id="TCK79552.1"/>
    </source>
</evidence>
<dbReference type="AlphaFoldDB" id="A0A4R1M7Q5"/>
<feature type="non-terminal residue" evidence="2">
    <location>
        <position position="1"/>
    </location>
</feature>
<dbReference type="InterPro" id="IPR009014">
    <property type="entry name" value="Transketo_C/PFOR_II"/>
</dbReference>
<sequence>EYIAVDDSFGESGKPADLMVKYGLSADDIVKAVQKVIKRK</sequence>
<dbReference type="EMBL" id="SMGO01000004">
    <property type="protein sequence ID" value="TCK79552.1"/>
    <property type="molecule type" value="Genomic_DNA"/>
</dbReference>
<protein>
    <submittedName>
        <fullName evidence="2">Uncharacterized protein</fullName>
    </submittedName>
</protein>
<keyword evidence="3" id="KW-1185">Reference proteome</keyword>
<comment type="caution">
    <text evidence="2">The sequence shown here is derived from an EMBL/GenBank/DDBJ whole genome shotgun (WGS) entry which is preliminary data.</text>
</comment>
<name>A0A4R1M7Q5_9SPHI</name>
<gene>
    <name evidence="2" type="ORF">C8N28_1198</name>
    <name evidence="1" type="ORF">C8N28_2783</name>
</gene>
<accession>A0A4R1M7Q5</accession>
<evidence type="ECO:0000313" key="2">
    <source>
        <dbReference type="EMBL" id="TCK85879.1"/>
    </source>
</evidence>
<proteinExistence type="predicted"/>
<dbReference type="SUPFAM" id="SSF52922">
    <property type="entry name" value="TK C-terminal domain-like"/>
    <property type="match status" value="1"/>
</dbReference>
<dbReference type="Proteomes" id="UP000294616">
    <property type="component" value="Unassembled WGS sequence"/>
</dbReference>